<dbReference type="PANTHER" id="PTHR33869">
    <property type="entry name" value="CLAVATA3/ESR (CLE)-RELATED PROTEIN 3"/>
    <property type="match status" value="1"/>
</dbReference>
<dbReference type="InterPro" id="IPR039616">
    <property type="entry name" value="CLE1-4"/>
</dbReference>
<proteinExistence type="inferred from homology"/>
<evidence type="ECO:0000256" key="4">
    <source>
        <dbReference type="ARBA" id="ARBA00022729"/>
    </source>
</evidence>
<comment type="similarity">
    <text evidence="2">Belongs to the CLV3/ESR signal peptide family.</text>
</comment>
<feature type="signal peptide" evidence="7">
    <location>
        <begin position="1"/>
        <end position="27"/>
    </location>
</feature>
<evidence type="ECO:0000256" key="1">
    <source>
        <dbReference type="ARBA" id="ARBA00004613"/>
    </source>
</evidence>
<reference evidence="8" key="1">
    <citation type="journal article" date="2018" name="Nat. Genet.">
        <title>Extensive intraspecific gene order and gene structural variations between Mo17 and other maize genomes.</title>
        <authorList>
            <person name="Sun S."/>
            <person name="Zhou Y."/>
            <person name="Chen J."/>
            <person name="Shi J."/>
            <person name="Zhao H."/>
            <person name="Zhao H."/>
            <person name="Song W."/>
            <person name="Zhang M."/>
            <person name="Cui Y."/>
            <person name="Dong X."/>
            <person name="Liu H."/>
            <person name="Ma X."/>
            <person name="Jiao Y."/>
            <person name="Wang B."/>
            <person name="Wei X."/>
            <person name="Stein J.C."/>
            <person name="Glaubitz J.C."/>
            <person name="Lu F."/>
            <person name="Yu G."/>
            <person name="Liang C."/>
            <person name="Fengler K."/>
            <person name="Li B."/>
            <person name="Rafalski A."/>
            <person name="Schnable P.S."/>
            <person name="Ware D.H."/>
            <person name="Buckler E.S."/>
            <person name="Lai J."/>
        </authorList>
    </citation>
    <scope>NUCLEOTIDE SEQUENCE [LARGE SCALE GENOMIC DNA]</scope>
    <source>
        <tissue evidence="8">Seedling</tissue>
    </source>
</reference>
<evidence type="ECO:0000313" key="8">
    <source>
        <dbReference type="EMBL" id="PWZ19078.1"/>
    </source>
</evidence>
<keyword evidence="4 7" id="KW-0732">Signal</keyword>
<sequence>MAGTGGARDLLCVALLLAAVVVQHTCSCRPLQQETTTPAPAKEGSRGLLHAAAQVHVDAAGAAAAAQGQVGDAAVPYEGKRLSPGGPDPQHH</sequence>
<dbReference type="GO" id="GO:0005576">
    <property type="term" value="C:extracellular region"/>
    <property type="evidence" value="ECO:0007669"/>
    <property type="project" value="UniProtKB-SubCell"/>
</dbReference>
<keyword evidence="3" id="KW-0964">Secreted</keyword>
<comment type="caution">
    <text evidence="8">The sequence shown here is derived from an EMBL/GenBank/DDBJ whole genome shotgun (WGS) entry which is preliminary data.</text>
</comment>
<evidence type="ECO:0000256" key="7">
    <source>
        <dbReference type="SAM" id="SignalP"/>
    </source>
</evidence>
<evidence type="ECO:0000256" key="2">
    <source>
        <dbReference type="ARBA" id="ARBA00005416"/>
    </source>
</evidence>
<dbReference type="Proteomes" id="UP000251960">
    <property type="component" value="Chromosome 6"/>
</dbReference>
<feature type="chain" id="PRO_5018023793" evidence="7">
    <location>
        <begin position="28"/>
        <end position="92"/>
    </location>
</feature>
<dbReference type="AlphaFoldDB" id="A0A3L6EER1"/>
<evidence type="ECO:0000256" key="5">
    <source>
        <dbReference type="ARBA" id="ARBA00023180"/>
    </source>
</evidence>
<name>A0A3L6EER1_MAIZE</name>
<dbReference type="PANTHER" id="PTHR33869:SF12">
    <property type="match status" value="1"/>
</dbReference>
<dbReference type="EMBL" id="NCVQ01000007">
    <property type="protein sequence ID" value="PWZ19078.1"/>
    <property type="molecule type" value="Genomic_DNA"/>
</dbReference>
<keyword evidence="5" id="KW-0325">Glycoprotein</keyword>
<gene>
    <name evidence="8" type="ORF">Zm00014a_021931</name>
</gene>
<evidence type="ECO:0000256" key="3">
    <source>
        <dbReference type="ARBA" id="ARBA00022525"/>
    </source>
</evidence>
<organism evidence="8">
    <name type="scientific">Zea mays</name>
    <name type="common">Maize</name>
    <dbReference type="NCBI Taxonomy" id="4577"/>
    <lineage>
        <taxon>Eukaryota</taxon>
        <taxon>Viridiplantae</taxon>
        <taxon>Streptophyta</taxon>
        <taxon>Embryophyta</taxon>
        <taxon>Tracheophyta</taxon>
        <taxon>Spermatophyta</taxon>
        <taxon>Magnoliopsida</taxon>
        <taxon>Liliopsida</taxon>
        <taxon>Poales</taxon>
        <taxon>Poaceae</taxon>
        <taxon>PACMAD clade</taxon>
        <taxon>Panicoideae</taxon>
        <taxon>Andropogonodae</taxon>
        <taxon>Andropogoneae</taxon>
        <taxon>Tripsacinae</taxon>
        <taxon>Zea</taxon>
    </lineage>
</organism>
<protein>
    <submittedName>
        <fullName evidence="8">Uncharacterized protein</fullName>
    </submittedName>
</protein>
<comment type="subcellular location">
    <subcellularLocation>
        <location evidence="1">Secreted</location>
    </subcellularLocation>
</comment>
<keyword evidence="6" id="KW-0379">Hydroxylation</keyword>
<evidence type="ECO:0000256" key="6">
    <source>
        <dbReference type="ARBA" id="ARBA00023278"/>
    </source>
</evidence>
<accession>A0A3L6EER1</accession>